<evidence type="ECO:0008006" key="4">
    <source>
        <dbReference type="Google" id="ProtNLM"/>
    </source>
</evidence>
<dbReference type="EMBL" id="FNIL01000009">
    <property type="protein sequence ID" value="SDO22882.1"/>
    <property type="molecule type" value="Genomic_DNA"/>
</dbReference>
<evidence type="ECO:0000256" key="1">
    <source>
        <dbReference type="SAM" id="Phobius"/>
    </source>
</evidence>
<feature type="transmembrane region" description="Helical" evidence="1">
    <location>
        <begin position="88"/>
        <end position="108"/>
    </location>
</feature>
<accession>A0A1H0HUI7</accession>
<organism evidence="2 3">
    <name type="scientific">Alkalicoccus daliensis</name>
    <dbReference type="NCBI Taxonomy" id="745820"/>
    <lineage>
        <taxon>Bacteria</taxon>
        <taxon>Bacillati</taxon>
        <taxon>Bacillota</taxon>
        <taxon>Bacilli</taxon>
        <taxon>Bacillales</taxon>
        <taxon>Bacillaceae</taxon>
        <taxon>Alkalicoccus</taxon>
    </lineage>
</organism>
<keyword evidence="3" id="KW-1185">Reference proteome</keyword>
<evidence type="ECO:0000313" key="2">
    <source>
        <dbReference type="EMBL" id="SDO22882.1"/>
    </source>
</evidence>
<reference evidence="3" key="1">
    <citation type="submission" date="2016-10" db="EMBL/GenBank/DDBJ databases">
        <authorList>
            <person name="Varghese N."/>
            <person name="Submissions S."/>
        </authorList>
    </citation>
    <scope>NUCLEOTIDE SEQUENCE [LARGE SCALE GENOMIC DNA]</scope>
    <source>
        <strain evidence="3">CGMCC 1.10369</strain>
    </source>
</reference>
<dbReference type="AlphaFoldDB" id="A0A1H0HUI7"/>
<dbReference type="OrthoDB" id="9947106at2"/>
<keyword evidence="1" id="KW-0812">Transmembrane</keyword>
<keyword evidence="1" id="KW-1133">Transmembrane helix</keyword>
<feature type="transmembrane region" description="Helical" evidence="1">
    <location>
        <begin position="30"/>
        <end position="48"/>
    </location>
</feature>
<gene>
    <name evidence="2" type="ORF">SAMN04488053_10950</name>
</gene>
<evidence type="ECO:0000313" key="3">
    <source>
        <dbReference type="Proteomes" id="UP000198778"/>
    </source>
</evidence>
<dbReference type="Proteomes" id="UP000198778">
    <property type="component" value="Unassembled WGS sequence"/>
</dbReference>
<protein>
    <recommendedName>
        <fullName evidence="4">DUF3899 domain-containing protein</fullName>
    </recommendedName>
</protein>
<dbReference type="RefSeq" id="WP_090843419.1">
    <property type="nucleotide sequence ID" value="NZ_FNIL01000009.1"/>
</dbReference>
<keyword evidence="1" id="KW-0472">Membrane</keyword>
<name>A0A1H0HUI7_9BACI</name>
<proteinExistence type="predicted"/>
<sequence length="111" mass="11468">MNKILGAVGAGAAIIGIIGAAAYYLNSMEVFVITSLIVIALLFIPLLVQLMKIKGGSKPTLFGASKPGSFSTISHAQEKGETRVPEKVYIAAIAGLAALLIFLLAAAIQLL</sequence>